<dbReference type="SUPFAM" id="SSF141072">
    <property type="entry name" value="CalX-like"/>
    <property type="match status" value="1"/>
</dbReference>
<evidence type="ECO:0000313" key="1">
    <source>
        <dbReference type="EMBL" id="SDE63902.1"/>
    </source>
</evidence>
<sequence length="423" mass="45440">MKNKFLKYTLGLAITAFTLVSCDDDQNVDQSTLVPTNPTVSVALSFDNTTTLVEQNADYNFTVSLSEPQVVDVKVYLSQTGGDATLGEDYDMPDSVIIPANANSVTGVISILEDDTIEDLETVIITIGAGVRTANANVNATTVTFNIANLTTGDLLANLSWAASELTTDNSGTEIEATDLADMRLLVTDVPYSTIIKEEDGAAFETITLDATTPDGEYYIVADFFAASEIPADLDITISFDQVGVINGETYTFPAALNTGSSCSAVYAILAKITKTGDSYEIEEVGQTVTSIDISAFVGTWSGKDSFGYETQVVTSLDINGQLQITGMGLGWMLDYWEEIVTNQEVLPVTVNVETGEFTIDEAYYLTTTWNGAIQDDYNLSATGTLNPCSGEMSIVYDFIQAGTSFTEQDYGPGEFSENITLD</sequence>
<organism evidence="1 2">
    <name type="scientific">Cellulophaga baltica</name>
    <dbReference type="NCBI Taxonomy" id="76594"/>
    <lineage>
        <taxon>Bacteria</taxon>
        <taxon>Pseudomonadati</taxon>
        <taxon>Bacteroidota</taxon>
        <taxon>Flavobacteriia</taxon>
        <taxon>Flavobacteriales</taxon>
        <taxon>Flavobacteriaceae</taxon>
        <taxon>Cellulophaga</taxon>
    </lineage>
</organism>
<protein>
    <recommendedName>
        <fullName evidence="3">Calx-beta domain-containing protein</fullName>
    </recommendedName>
</protein>
<dbReference type="EMBL" id="FNBD01000002">
    <property type="protein sequence ID" value="SDE63902.1"/>
    <property type="molecule type" value="Genomic_DNA"/>
</dbReference>
<accession>A0A1G7EJP2</accession>
<evidence type="ECO:0000313" key="2">
    <source>
        <dbReference type="Proteomes" id="UP000182114"/>
    </source>
</evidence>
<keyword evidence="2" id="KW-1185">Reference proteome</keyword>
<dbReference type="RefSeq" id="WP_074537594.1">
    <property type="nucleotide sequence ID" value="NZ_FNBD01000002.1"/>
</dbReference>
<dbReference type="AlphaFoldDB" id="A0A1G7EJP2"/>
<dbReference type="PROSITE" id="PS51257">
    <property type="entry name" value="PROKAR_LIPOPROTEIN"/>
    <property type="match status" value="1"/>
</dbReference>
<dbReference type="Gene3D" id="2.60.40.2030">
    <property type="match status" value="1"/>
</dbReference>
<dbReference type="InterPro" id="IPR038081">
    <property type="entry name" value="CalX-like_sf"/>
</dbReference>
<dbReference type="Proteomes" id="UP000182114">
    <property type="component" value="Unassembled WGS sequence"/>
</dbReference>
<name>A0A1G7EJP2_9FLAO</name>
<proteinExistence type="predicted"/>
<evidence type="ECO:0008006" key="3">
    <source>
        <dbReference type="Google" id="ProtNLM"/>
    </source>
</evidence>
<gene>
    <name evidence="1" type="ORF">SAMN04487992_102366</name>
</gene>
<reference evidence="2" key="1">
    <citation type="submission" date="2016-10" db="EMBL/GenBank/DDBJ databases">
        <authorList>
            <person name="Varghese N."/>
            <person name="Submissions S."/>
        </authorList>
    </citation>
    <scope>NUCLEOTIDE SEQUENCE [LARGE SCALE GENOMIC DNA]</scope>
    <source>
        <strain evidence="2">DSM 24729</strain>
    </source>
</reference>